<dbReference type="EMBL" id="JABCIY010000164">
    <property type="protein sequence ID" value="KAF7191011.1"/>
    <property type="molecule type" value="Genomic_DNA"/>
</dbReference>
<feature type="region of interest" description="Disordered" evidence="1">
    <location>
        <begin position="1"/>
        <end position="29"/>
    </location>
</feature>
<comment type="caution">
    <text evidence="2">The sequence shown here is derived from an EMBL/GenBank/DDBJ whole genome shotgun (WGS) entry which is preliminary data.</text>
</comment>
<evidence type="ECO:0000256" key="1">
    <source>
        <dbReference type="SAM" id="MobiDB-lite"/>
    </source>
</evidence>
<proteinExistence type="predicted"/>
<organism evidence="2 3">
    <name type="scientific">Pseudocercospora fuligena</name>
    <dbReference type="NCBI Taxonomy" id="685502"/>
    <lineage>
        <taxon>Eukaryota</taxon>
        <taxon>Fungi</taxon>
        <taxon>Dikarya</taxon>
        <taxon>Ascomycota</taxon>
        <taxon>Pezizomycotina</taxon>
        <taxon>Dothideomycetes</taxon>
        <taxon>Dothideomycetidae</taxon>
        <taxon>Mycosphaerellales</taxon>
        <taxon>Mycosphaerellaceae</taxon>
        <taxon>Pseudocercospora</taxon>
    </lineage>
</organism>
<sequence>MSAPSAFDSRPCSASTSPRPHFRSLKPSLLHHMQTPVTGLLTRHTSYKVDRRRLFPFHHLPPTTRRLLSTPHQHLSTTHHPLSKPNTTILSATTINSPTMSRTLKSCLESLPQELYDEIRGLVFTPLEPEEVIHITPSYKPPAVTLVNRQLRAQNLPIFNTWIFIGNDVDLPLWLTSREEDQKVCYDVRCWAMRRKKGGAKASESARAVVRNTVWRAFQRRLKECECIFGVEFYVYEDQAIAGTGSVIDCCAI</sequence>
<gene>
    <name evidence="2" type="ORF">HII31_07635</name>
</gene>
<evidence type="ECO:0008006" key="4">
    <source>
        <dbReference type="Google" id="ProtNLM"/>
    </source>
</evidence>
<protein>
    <recommendedName>
        <fullName evidence="4">F-box domain-containing protein</fullName>
    </recommendedName>
</protein>
<keyword evidence="3" id="KW-1185">Reference proteome</keyword>
<evidence type="ECO:0000313" key="3">
    <source>
        <dbReference type="Proteomes" id="UP000660729"/>
    </source>
</evidence>
<dbReference type="Proteomes" id="UP000660729">
    <property type="component" value="Unassembled WGS sequence"/>
</dbReference>
<dbReference type="OrthoDB" id="3650741at2759"/>
<accession>A0A8H6REF0</accession>
<dbReference type="AlphaFoldDB" id="A0A8H6REF0"/>
<name>A0A8H6REF0_9PEZI</name>
<reference evidence="2" key="1">
    <citation type="submission" date="2020-04" db="EMBL/GenBank/DDBJ databases">
        <title>Draft genome resource of the tomato pathogen Pseudocercospora fuligena.</title>
        <authorList>
            <person name="Zaccaron A."/>
        </authorList>
    </citation>
    <scope>NUCLEOTIDE SEQUENCE</scope>
    <source>
        <strain evidence="2">PF001</strain>
    </source>
</reference>
<evidence type="ECO:0000313" key="2">
    <source>
        <dbReference type="EMBL" id="KAF7191011.1"/>
    </source>
</evidence>